<feature type="region of interest" description="Disordered" evidence="4">
    <location>
        <begin position="632"/>
        <end position="840"/>
    </location>
</feature>
<dbReference type="CDD" id="cd00130">
    <property type="entry name" value="PAS"/>
    <property type="match status" value="1"/>
</dbReference>
<feature type="region of interest" description="Disordered" evidence="4">
    <location>
        <begin position="1"/>
        <end position="73"/>
    </location>
</feature>
<keyword evidence="3" id="KW-0157">Chromophore</keyword>
<proteinExistence type="predicted"/>
<dbReference type="PANTHER" id="PTHR47429">
    <property type="entry name" value="PROTEIN TWIN LOV 1"/>
    <property type="match status" value="1"/>
</dbReference>
<dbReference type="PROSITE" id="PS50113">
    <property type="entry name" value="PAC"/>
    <property type="match status" value="1"/>
</dbReference>
<evidence type="ECO:0000313" key="7">
    <source>
        <dbReference type="Proteomes" id="UP000315783"/>
    </source>
</evidence>
<dbReference type="SUPFAM" id="SSF55785">
    <property type="entry name" value="PYP-like sensor domain (PAS domain)"/>
    <property type="match status" value="1"/>
</dbReference>
<keyword evidence="7" id="KW-1185">Reference proteome</keyword>
<evidence type="ECO:0000256" key="2">
    <source>
        <dbReference type="ARBA" id="ARBA00022643"/>
    </source>
</evidence>
<gene>
    <name evidence="6" type="ORF">IF1G_02518</name>
</gene>
<dbReference type="EMBL" id="SPUK01000003">
    <property type="protein sequence ID" value="TQV98438.1"/>
    <property type="molecule type" value="Genomic_DNA"/>
</dbReference>
<evidence type="ECO:0000259" key="5">
    <source>
        <dbReference type="PROSITE" id="PS50113"/>
    </source>
</evidence>
<evidence type="ECO:0000313" key="6">
    <source>
        <dbReference type="EMBL" id="TQV98438.1"/>
    </source>
</evidence>
<feature type="compositionally biased region" description="Low complexity" evidence="4">
    <location>
        <begin position="747"/>
        <end position="768"/>
    </location>
</feature>
<dbReference type="InterPro" id="IPR000700">
    <property type="entry name" value="PAS-assoc_C"/>
</dbReference>
<dbReference type="Pfam" id="PF13426">
    <property type="entry name" value="PAS_9"/>
    <property type="match status" value="1"/>
</dbReference>
<dbReference type="GO" id="GO:0005634">
    <property type="term" value="C:nucleus"/>
    <property type="evidence" value="ECO:0007669"/>
    <property type="project" value="TreeGrafter"/>
</dbReference>
<reference evidence="6 7" key="1">
    <citation type="journal article" date="2019" name="Appl. Microbiol. Biotechnol.">
        <title>Genome sequence of Isaria javanica and comparative genome analysis insights into family S53 peptidase evolution in fungal entomopathogens.</title>
        <authorList>
            <person name="Lin R."/>
            <person name="Zhang X."/>
            <person name="Xin B."/>
            <person name="Zou M."/>
            <person name="Gao Y."/>
            <person name="Qin F."/>
            <person name="Hu Q."/>
            <person name="Xie B."/>
            <person name="Cheng X."/>
        </authorList>
    </citation>
    <scope>NUCLEOTIDE SEQUENCE [LARGE SCALE GENOMIC DNA]</scope>
    <source>
        <strain evidence="6 7">IJ1G</strain>
    </source>
</reference>
<sequence length="840" mass="92889">MDQTAALDAVPPLSPVSSQSSSRSLEDAEARVSTPALLLQEPYPNKPLPDGDAELPALQVANGDPDGLDPIAEDDLDPGSFDLVMPADQESTATSSKYRLEQRSELLFSKHHLHAIFEDSAHLHRFTNFVYKYRPSSVVLLNYYLSALKALRAIDYSNSVLRQLYSLHDFDFTHTFPQAHDTANQELKEKADNAFEVLVREDLPAYITHVWIQTVSVSIRHRVMGTSSDASEGLAEVFCLTDPSRHDNPIVFMSEQFNRTTQYGVDYVIGRNCRFLQGPCTNPFSIKRIREKLEAGVEHYETFLNYRRDGSPFMNLVMLAPLYDSRGTIRYFIGAQVDVSGLAMSSYDLDALRGLVEENADLTAEEPVRASQKDEITQFAEILTPKELDAINTYGGSMHRLPLQTEIEPKPLEKSRQPAGPKSEKQDHEPSHYRRNTKERVIIQDSGSQENLPISEGGGPPHTSAPTAASLSLHHNGRLTGVYEHYVLVRPYPSLRILFASPSMRVPGILQSPLLDRIGGSLRVREQLVDALAAGQGVTAKVKWLNASKRKHNRPARKKSNINHPLEAHLDADDDIDTVEEPEPPGRPRWLHCTPLSGSNGKVGVWMIVIVDEEDWGSRRFGVVAPPVPAPVQQQQMLPPRPDTATSAPGTALSGMSFAIGESREADSPQAARTAVRPRRSSETLGYLRSEFSLPAPKDGGGTTQAIHNQHASSAQRTPRNFFNNGLPASKFFSSDALSRAAGGGSTSKTRPTSPSSPRSSISSLYRAFPRREPPFPPWPARSDSKATSRSHPESKPRVVSMIPEEGYGKYSSESRRREEDETSSLHSRGSAFTVRIGEE</sequence>
<dbReference type="OrthoDB" id="447251at2759"/>
<feature type="compositionally biased region" description="Basic and acidic residues" evidence="4">
    <location>
        <begin position="407"/>
        <end position="442"/>
    </location>
</feature>
<evidence type="ECO:0000256" key="1">
    <source>
        <dbReference type="ARBA" id="ARBA00022630"/>
    </source>
</evidence>
<keyword evidence="1" id="KW-0285">Flavoprotein</keyword>
<comment type="caution">
    <text evidence="6">The sequence shown here is derived from an EMBL/GenBank/DDBJ whole genome shotgun (WGS) entry which is preliminary data.</text>
</comment>
<organism evidence="6 7">
    <name type="scientific">Cordyceps javanica</name>
    <dbReference type="NCBI Taxonomy" id="43265"/>
    <lineage>
        <taxon>Eukaryota</taxon>
        <taxon>Fungi</taxon>
        <taxon>Dikarya</taxon>
        <taxon>Ascomycota</taxon>
        <taxon>Pezizomycotina</taxon>
        <taxon>Sordariomycetes</taxon>
        <taxon>Hypocreomycetidae</taxon>
        <taxon>Hypocreales</taxon>
        <taxon>Cordycipitaceae</taxon>
        <taxon>Cordyceps</taxon>
    </lineage>
</organism>
<dbReference type="Proteomes" id="UP000315783">
    <property type="component" value="Unassembled WGS sequence"/>
</dbReference>
<dbReference type="AlphaFoldDB" id="A0A545W6N0"/>
<feature type="compositionally biased region" description="Basic and acidic residues" evidence="4">
    <location>
        <begin position="783"/>
        <end position="797"/>
    </location>
</feature>
<dbReference type="STRING" id="43265.A0A545W6N0"/>
<evidence type="ECO:0000256" key="3">
    <source>
        <dbReference type="ARBA" id="ARBA00022991"/>
    </source>
</evidence>
<accession>A0A545W6N0</accession>
<evidence type="ECO:0000256" key="4">
    <source>
        <dbReference type="SAM" id="MobiDB-lite"/>
    </source>
</evidence>
<feature type="domain" description="PAC" evidence="5">
    <location>
        <begin position="298"/>
        <end position="351"/>
    </location>
</feature>
<dbReference type="PANTHER" id="PTHR47429:SF9">
    <property type="entry name" value="PAS DOMAIN-CONTAINING PROTEIN"/>
    <property type="match status" value="1"/>
</dbReference>
<dbReference type="InterPro" id="IPR035965">
    <property type="entry name" value="PAS-like_dom_sf"/>
</dbReference>
<feature type="region of interest" description="Disordered" evidence="4">
    <location>
        <begin position="403"/>
        <end position="469"/>
    </location>
</feature>
<dbReference type="Gene3D" id="3.30.450.20">
    <property type="entry name" value="PAS domain"/>
    <property type="match status" value="1"/>
</dbReference>
<feature type="compositionally biased region" description="Polar residues" evidence="4">
    <location>
        <begin position="704"/>
        <end position="724"/>
    </location>
</feature>
<dbReference type="InterPro" id="IPR000014">
    <property type="entry name" value="PAS"/>
</dbReference>
<name>A0A545W6N0_9HYPO</name>
<protein>
    <submittedName>
        <fullName evidence="6">PAS-like protein</fullName>
    </submittedName>
</protein>
<keyword evidence="2" id="KW-0288">FMN</keyword>